<evidence type="ECO:0000259" key="1">
    <source>
        <dbReference type="Pfam" id="PF14420"/>
    </source>
</evidence>
<proteinExistence type="predicted"/>
<accession>A0A6A6RH12</accession>
<dbReference type="InterPro" id="IPR025676">
    <property type="entry name" value="Clr5_dom"/>
</dbReference>
<dbReference type="AlphaFoldDB" id="A0A6A6RH12"/>
<dbReference type="PANTHER" id="PTHR38788">
    <property type="entry name" value="CLR5 DOMAIN-CONTAINING PROTEIN"/>
    <property type="match status" value="1"/>
</dbReference>
<dbReference type="EMBL" id="MU006832">
    <property type="protein sequence ID" value="KAF2634395.1"/>
    <property type="molecule type" value="Genomic_DNA"/>
</dbReference>
<dbReference type="OrthoDB" id="539213at2759"/>
<dbReference type="Pfam" id="PF14420">
    <property type="entry name" value="Clr5"/>
    <property type="match status" value="1"/>
</dbReference>
<evidence type="ECO:0000313" key="3">
    <source>
        <dbReference type="Proteomes" id="UP000799753"/>
    </source>
</evidence>
<dbReference type="Proteomes" id="UP000799753">
    <property type="component" value="Unassembled WGS sequence"/>
</dbReference>
<evidence type="ECO:0000313" key="2">
    <source>
        <dbReference type="EMBL" id="KAF2634395.1"/>
    </source>
</evidence>
<feature type="domain" description="Clr5" evidence="1">
    <location>
        <begin position="39"/>
        <end position="90"/>
    </location>
</feature>
<reference evidence="2" key="1">
    <citation type="journal article" date="2020" name="Stud. Mycol.">
        <title>101 Dothideomycetes genomes: a test case for predicting lifestyles and emergence of pathogens.</title>
        <authorList>
            <person name="Haridas S."/>
            <person name="Albert R."/>
            <person name="Binder M."/>
            <person name="Bloem J."/>
            <person name="Labutti K."/>
            <person name="Salamov A."/>
            <person name="Andreopoulos B."/>
            <person name="Baker S."/>
            <person name="Barry K."/>
            <person name="Bills G."/>
            <person name="Bluhm B."/>
            <person name="Cannon C."/>
            <person name="Castanera R."/>
            <person name="Culley D."/>
            <person name="Daum C."/>
            <person name="Ezra D."/>
            <person name="Gonzalez J."/>
            <person name="Henrissat B."/>
            <person name="Kuo A."/>
            <person name="Liang C."/>
            <person name="Lipzen A."/>
            <person name="Lutzoni F."/>
            <person name="Magnuson J."/>
            <person name="Mondo S."/>
            <person name="Nolan M."/>
            <person name="Ohm R."/>
            <person name="Pangilinan J."/>
            <person name="Park H.-J."/>
            <person name="Ramirez L."/>
            <person name="Alfaro M."/>
            <person name="Sun H."/>
            <person name="Tritt A."/>
            <person name="Yoshinaga Y."/>
            <person name="Zwiers L.-H."/>
            <person name="Turgeon B."/>
            <person name="Goodwin S."/>
            <person name="Spatafora J."/>
            <person name="Crous P."/>
            <person name="Grigoriev I."/>
        </authorList>
    </citation>
    <scope>NUCLEOTIDE SEQUENCE</scope>
    <source>
        <strain evidence="2">CBS 473.64</strain>
    </source>
</reference>
<gene>
    <name evidence="2" type="ORF">P280DRAFT_511942</name>
</gene>
<dbReference type="PANTHER" id="PTHR38788:SF3">
    <property type="entry name" value="CLR5 DOMAIN-CONTAINING PROTEIN"/>
    <property type="match status" value="1"/>
</dbReference>
<keyword evidence="3" id="KW-1185">Reference proteome</keyword>
<organism evidence="2 3">
    <name type="scientific">Massarina eburnea CBS 473.64</name>
    <dbReference type="NCBI Taxonomy" id="1395130"/>
    <lineage>
        <taxon>Eukaryota</taxon>
        <taxon>Fungi</taxon>
        <taxon>Dikarya</taxon>
        <taxon>Ascomycota</taxon>
        <taxon>Pezizomycotina</taxon>
        <taxon>Dothideomycetes</taxon>
        <taxon>Pleosporomycetidae</taxon>
        <taxon>Pleosporales</taxon>
        <taxon>Massarineae</taxon>
        <taxon>Massarinaceae</taxon>
        <taxon>Massarina</taxon>
    </lineage>
</organism>
<protein>
    <recommendedName>
        <fullName evidence="1">Clr5 domain-containing protein</fullName>
    </recommendedName>
</protein>
<sequence>MESVVLQNLETLLQQLANMETPSLSREIPQRGPRPHSAIAWEKIQPSLKYYYIDLDMTLKKTMEKIKTEHNFHASSKMYKRRLKAWNFTKNIKAEEKEKALIRLIRSEPAENENPPIRHDKLVRYAKSRMKSGALETYHIGKTLKNPTIIPKYRRIPPQTPSMPPSLTLLDDIAKFDKFLRAVRACVDVELMEWISGTQPSIDTTIFGALERGMSLWRMNAFKAARRSFGEAARKTIEDLHGDRVSILRITYCISSTVWGSNRETVLQKFSEFLAKAALEALGPGCPMTIMLQYLQRAQSVEAHLKMCACVLHNYEISARNVTHWWNIAGRRWRLARKIGKLDLAVEYCLYAVGEARRIDGLTAEMESEAQVDLDSMEEEKGGRRCELDGLAGTNLKECVQDVEKE</sequence>
<name>A0A6A6RH12_9PLEO</name>